<accession>A0AB34IDG2</accession>
<dbReference type="Proteomes" id="UP001515480">
    <property type="component" value="Unassembled WGS sequence"/>
</dbReference>
<sequence>MEESLNLLLTEPRPSKPKDTKRFYKEVVHKDRGAQLSGLCMFCNKKVTSTGATRLVDHLIDCVHAVKEIKDLCKQLRQKTATKRQLKDLGEARGERRGERREARGERREARGERREARGER</sequence>
<evidence type="ECO:0000256" key="1">
    <source>
        <dbReference type="SAM" id="MobiDB-lite"/>
    </source>
</evidence>
<gene>
    <name evidence="2" type="ORF">AB1Y20_014360</name>
</gene>
<evidence type="ECO:0000313" key="2">
    <source>
        <dbReference type="EMBL" id="KAL1496771.1"/>
    </source>
</evidence>
<protein>
    <recommendedName>
        <fullName evidence="4">BED-type domain-containing protein</fullName>
    </recommendedName>
</protein>
<evidence type="ECO:0000313" key="3">
    <source>
        <dbReference type="Proteomes" id="UP001515480"/>
    </source>
</evidence>
<feature type="region of interest" description="Disordered" evidence="1">
    <location>
        <begin position="81"/>
        <end position="121"/>
    </location>
</feature>
<feature type="region of interest" description="Disordered" evidence="1">
    <location>
        <begin position="1"/>
        <end position="21"/>
    </location>
</feature>
<organism evidence="2 3">
    <name type="scientific">Prymnesium parvum</name>
    <name type="common">Toxic golden alga</name>
    <dbReference type="NCBI Taxonomy" id="97485"/>
    <lineage>
        <taxon>Eukaryota</taxon>
        <taxon>Haptista</taxon>
        <taxon>Haptophyta</taxon>
        <taxon>Prymnesiophyceae</taxon>
        <taxon>Prymnesiales</taxon>
        <taxon>Prymnesiaceae</taxon>
        <taxon>Prymnesium</taxon>
    </lineage>
</organism>
<keyword evidence="3" id="KW-1185">Reference proteome</keyword>
<reference evidence="2 3" key="1">
    <citation type="journal article" date="2024" name="Science">
        <title>Giant polyketide synthase enzymes in the biosynthesis of giant marine polyether toxins.</title>
        <authorList>
            <person name="Fallon T.R."/>
            <person name="Shende V.V."/>
            <person name="Wierzbicki I.H."/>
            <person name="Pendleton A.L."/>
            <person name="Watervoot N.F."/>
            <person name="Auber R.P."/>
            <person name="Gonzalez D.J."/>
            <person name="Wisecaver J.H."/>
            <person name="Moore B.S."/>
        </authorList>
    </citation>
    <scope>NUCLEOTIDE SEQUENCE [LARGE SCALE GENOMIC DNA]</scope>
    <source>
        <strain evidence="2 3">12B1</strain>
    </source>
</reference>
<evidence type="ECO:0008006" key="4">
    <source>
        <dbReference type="Google" id="ProtNLM"/>
    </source>
</evidence>
<dbReference type="AlphaFoldDB" id="A0AB34IDG2"/>
<name>A0AB34IDG2_PRYPA</name>
<comment type="caution">
    <text evidence="2">The sequence shown here is derived from an EMBL/GenBank/DDBJ whole genome shotgun (WGS) entry which is preliminary data.</text>
</comment>
<proteinExistence type="predicted"/>
<dbReference type="EMBL" id="JBGBPQ010000028">
    <property type="protein sequence ID" value="KAL1496771.1"/>
    <property type="molecule type" value="Genomic_DNA"/>
</dbReference>
<feature type="compositionally biased region" description="Basic and acidic residues" evidence="1">
    <location>
        <begin position="85"/>
        <end position="121"/>
    </location>
</feature>